<feature type="coiled-coil region" evidence="1">
    <location>
        <begin position="1645"/>
        <end position="1724"/>
    </location>
</feature>
<feature type="region of interest" description="Disordered" evidence="2">
    <location>
        <begin position="627"/>
        <end position="649"/>
    </location>
</feature>
<feature type="coiled-coil region" evidence="1">
    <location>
        <begin position="2328"/>
        <end position="2387"/>
    </location>
</feature>
<keyword evidence="3" id="KW-0472">Membrane</keyword>
<sequence>MWKWGSGDDSVSKSGVHGTSQSANMSVADLAEQLAQTKQLVTQLKELVKEKENELHNKEQQLKEEKEASESRISKLKLQNKAKVTSLTSQLEELKKQLSGAGTKEGKSEQKKGSRDGDQDNAAANRGKILLLKKKIEELEAQNAQRNEELQKKIAELDAAHQRGAEMDAMLAEKQKKLDEKEAYIIGLQMACGSTNDAKDILIHNNELKSQLSIKEASLQSMQSLVQNLTKKIEDSEERCSLLQEEIKNLINLQSKEKERFQEREAMYTQNILMFQNIIQEKEKELMELAQKHEQELFKMAAKSDASADLEQLLKALKQKLHEKEEVMLGRTQVIDMLQRELDAKDQELKEANEHLNHLQSEKDNLQSKLNAEKHVMRAQLRDMMEKHEKEMKEVKEKYNVDIQAIQEKHETELQEKDQALHQLQKHLDKLSSIPSNLEQAVDMDAVIKLKLEQLEAQVKLKAEEASKSEARFLKTKAWSKSRIKQLEDELKNITSKNNNVTALHNQISELEQEKEDLQSRLQTFSELKTQNEELLAKLEVYEEQQRKLQADLEQVTKRAASQPSESGSMDELQSRLLEWQEIVTESEEAHSQIREEKSAMALRMAQIEEEREAIVSGQQELEEELATGQGIGRMEPERRKSTQSSRKLQEDYGFDGKQCFEEMNATLDSSDSTEGENMGGWWPEYSSPSTGLRTVVEELELERNQLQEQILFLEERCRDLEDRFQLQGRMEALQNENDRLQSQLTQLRNQQARDAEKHQVLVSSLNEQLKGLNERNCLLETLLGEKEQKISSATEKLEQIEDMRNLLQDRDLLNKELGEKLLQTEQKLEDALKKCNSYTAECAEQKATICDLIEKIAVLKEKTAKQDAAIELMQLDLEQSNEELDRLNTSHLEERSQLIQDLQRREREIDNLKEVLAEKDKEISVLSCNMTEYSEQVNILKHQIKCKEGEIREMEEALSKAEREAQLLKDVQTADVKDASTKLSGLSEQLSRVEAELAKKKVECEVKTKEKEELVQQIKDSSKTIKELNSDIKTRDVTYNNKLMECESQIKLLKEQMSKSTEKLQETEKRFREETEHLRSQLDEHISAKEKLHALLKETETKEQSFVNELKTVKDLYNQQTLENAKKVDELSSLSRQFAEHTEHLEIAKKSLQEKTEIIISLKDKLKIVEQQNEKEKLKLVGELEQMERQWEEVNNSLHEKCEIINNMETERQTNILTIKQFQAAVEQKEKDFTGQLKASEELTNELHTMEKEKQQLISENESLSKLLDVKECELLKRAQSMAEIESKMSARAFEHEKIISELSHEKEVFKNKAEELLGLLKQRENSVAGQLLEKEKECSMLGDELSKNREMTGKLQEEVQSFSTQLQDAKDRLQEKEVILNQKETEYKEMVQQLSQRVEKILSLEKQVQDIKMELEFKSKSLDEKNRQNDALLKQVEAKQINLTELERDVERLQSDGLCLSQQVAEKDSVLFSQGQELENLQRQIDKKTEECAALSDQLAMLVKEVEVLKCEKDSVLVICNTKSNELDALQHQLMQHQSEIVSTKHETHMLKLENEKLKTDIETASDTLRKKCEGIAPLNLTLSQQSHNILAFIDQIDTLVSEIETLKDSIHNKEILLSQKEVVIQQMKENKDAGEKHYVQMISDLQSQVQTLSCEVDLLRQEVQEKENELKKQTQDLKVFKDKSEESDLLRIQLSENMETISDLQCQIKNMTERIEELSQSITEKDHFLKQKKEECIELQACISESSVQQKHVESLISESEKLKAIVLEKESLMNNTLLLNSKLEAELQDKETLKKQAADLEETNLSLKKEIHDQNKLINDFSQRLTEKDVSLLENASLMEKLREEVKINKEEVSNLHDKINELRKEIQMSKELAQEKENAFLSLQDKFAAQYEERTELSGTLSKKEDFIAELLNSLEQKDVSVQLAESNVRALTNEIELLREELEKNSATLKNVFQEKDESLAISQMKLDSLTVEIESSKLEYLKTLEQAELWQQKVQQTQRELQVLQEKCAEQAKQIENLRSELSIVNSKSCQECQNHILLVEKLQQQVESLIKDKTLLQRNFDNLSVENQELLKNQIILQQKLKEQQELHKKIETSENDSRTQLHAITLQLEKEKEQLQMQVSVKSEEVDKLKLKVEKLEKDFCEAENRWVTELDRVTQQNEFNLEQLSSLKGELKTKDVGIQSLQQEQNIVKKELSRHLSALSGNRYFLKAGDRSAVQQATESMSMLEELSAMIDNILSKKAEVMTLQEALSEREREIHNLNNELEIMRSLKEEKQLMQNDFEKMKYSYQSEVEYLSNELIAAKEALCKQQCICEEKDIALTDMKKHVTVLQEKTDRLEKEFENNCHVLDTKGQEVAKYLEELEQKNQMIENLISQTNQQKDLIATLSQQLKEKDCSVTQVMESVSNEMLKFSDEKNALTSKLQQLESIRNSMAEETGMLSQQLEECKKALELSQNMLSNKEATIQDLLNEKAQINITLEKLSQEKENLKRKLQAALIMRKDLMQKIGKLEKNGQEYAEKECKKAQDLLEQIDELTKLVKNAEAHNKNLQSQLDGLKEQLVEKDAKINDMSEMLSAEAAHVDQLQGDVAEFRDTIAVQKSMMDRNLICLQEKDSVLEQMQSVLTEKDKTYREERSQFSLIIENLKVEVAKKEEILKEINASVTTLNTNGSSGDYMHLCSEVNQLQKEKEILQKKLQALLVARKESTKKIQKQKEEHARLLANLDEITTDLELIQKEHKTLQEIHQRKCEEFDSNLLLLCSLQKQLENSASLHQSDSTKQNSVESELKCHIIAEESENVISEIAASETEMTKSDNNHIRFMEEKFKEELRDKSLQLDRKEQEIIKLKSAIEQLEQQYKEDKDNILIERGQLQQQLETYRNELISVKSLIESMNNEKDILYKQSGDHQFSKEEIENLKHDIQTANTQISEKDEEIRYLHHSLEDLKDKFDHRKEIMKEVSQLQQSLQESQEEAKCFKIVFEKMREEREEFTSNLEKSSTELVNMKEELRRAGEENKELLIELNMLREKVLPVSNVGKNVMVSEHNTESIWLPAANMFQNRVEETDDSTTVLDARHIEKESLDATHADKLLMEGTYQAPVGKTQGEMEKHAHAEDHETQQQKRYAEEKSQERLQRKLQAALISRKEVMKENKILKEEIEIVMLENKELIDKAQALGLLVNELSSRKEDGLAEENARLATENESLNAACESLKSTMETIVQEKEAFCFQLNSLKDSQTVELTSWKAKHNELKQEYESLLQAYENISSKIAEMKRVIDVTRKEKQEALQRIKERESDNQELQKLLQKATDENMQVKEQLKQLVQSKQKEISELQIEAEKQASEHKLCLEEYKKNIDESILQNKLLIEENKQLNKISETLKETIEKIEKENEAISKDFKLTKSALGDLQTRLELGTFDIESKTSDAHSERESLLKHVSLLSEGVTVKEENLLILKQKNKLMSERLNAAEEFLRHTENSLLKSENDCKTLNQEIVSLCERIKILEDDKCMLQEELENAQETSYKVKNEKEFLETELLNHIKKLDQTTDRLKTKQVQINLLTQQLEDLKTEKCNTIREKEEQHLHLVRVFEEKVKSAQRDTSGTKNKTKELQELLKEKQQEINQLQKDSIRYQEMIWDLEKSVKLSQSRSEKIEKDLSNAEEKLSKSNEEMQKLTEKLSLQKAVLDESKTEIEQLASENLNNKKELKMKESQLLNQKREYESQLEFALQQQKTACQKECLNLEEKYKALEREKERMLGEHRQLQEEIGIKNTQNKNLQTELNDVLARLAAFTKCMSSLQDDRDRVIGEMKSWEIAFKETIENKQQQIEASNKTIASLQEEIKAQMSHIQELELKTSILEEPKESVEDSVILDHFSELSRIKAENATLQTSQHELVAALKSKEDSLQALIKEKKSLNHLIKNNPIEKEMEILRNNLRRKEQEVQQLLLEKGEIHAELEKQVAISYHMKAMLNKKDTEISLLISSKDNEISGYLTQIQTQHREQISEYEQQIKTLQVAREQSEETCQRMKNELRNLQTKADRAVQDRAELASEIDSFKKAMSSLQNDRDSLISKHKNLDCEHRAVLCEKERLVADSANENKTLKEELRKLRNQIDDLHSENAMLTAQLIKYREDLNQVLSLKDNQLKELLTQKLELIKNLEQEKLELQKNLKEMQLSVKVQEEIIESLRLENTKLTSKAHDLEIVVASINKERLASESQQKFPNQDGQKFDQKELATSSQLEEKMKQRLQEFQRLIGKNKDDGAQDAMFLEKEAIESPQKRLLDVQFQNKELRSQLESFKKAMTALQDDRERLIEDFKVLQSKYSSELRFEKNRADKLEAEINNFKSNLLSMLKQNSLWKQSSLEAKNKITLDQLADELENLCKLLTTQNLEISRVSSECENYAQQLDAFSKAMSSLQDDRERLLQELCKLRVVREAKQGTSSISTPSDCTSEISSLKHNLEALQVDRDRLVKEGVNVATTEISKLKAKVDDLERDLHQTKTFQEEAEKEKASYQNELIGLRMEKNLLLSESQALQSQFQATLVEKERQIAELQRMHHEVVSQGSLAASGGYPNKGLETVALVGSTDVPEQMNHLLDERNRLQNELQRCLQEMHQRELRFQQINSKVMQSVEENAVLSAQLKTVSQTLRDNQLRYTDLQNRYLQLEREYQMQIASVQGPAQGEPQTQVPPGAPQERAAVIVEIDNMEVSELRKRLAEMEIQHDSAQQTVSQLTEMLSKEKKRRQAAEEALGLSEDQIKSLEVSAYRSTPREYAVQMESDEEREALIINSNEHIIVRKVKGGALSFRRWIRGRSLYCSKLLTSRAKSRYLFLSYLVMLHLLVFLCLTGIL</sequence>
<keyword evidence="3" id="KW-0812">Transmembrane</keyword>
<reference evidence="4 5" key="1">
    <citation type="submission" date="2025-05" db="UniProtKB">
        <authorList>
            <consortium name="RefSeq"/>
        </authorList>
    </citation>
    <scope>NUCLEOTIDE SEQUENCE [LARGE SCALE GENOMIC DNA]</scope>
</reference>
<feature type="compositionally biased region" description="Low complexity" evidence="2">
    <location>
        <begin position="1"/>
        <end position="18"/>
    </location>
</feature>
<protein>
    <submittedName>
        <fullName evidence="5 6">Uncharacterized protein isoform X1</fullName>
    </submittedName>
</protein>
<feature type="coiled-coil region" evidence="1">
    <location>
        <begin position="4286"/>
        <end position="4424"/>
    </location>
</feature>
<feature type="coiled-coil region" evidence="1">
    <location>
        <begin position="2251"/>
        <end position="2288"/>
    </location>
</feature>
<feature type="coiled-coil region" evidence="1">
    <location>
        <begin position="3134"/>
        <end position="3398"/>
    </location>
</feature>
<feature type="region of interest" description="Disordered" evidence="2">
    <location>
        <begin position="3110"/>
        <end position="3132"/>
    </location>
</feature>
<keyword evidence="1" id="KW-0175">Coiled coil</keyword>
<dbReference type="InterPro" id="IPR026202">
    <property type="entry name" value="GOLGB1"/>
</dbReference>
<feature type="coiled-coil region" evidence="1">
    <location>
        <begin position="690"/>
        <end position="1085"/>
    </location>
</feature>
<evidence type="ECO:0000313" key="5">
    <source>
        <dbReference type="RefSeq" id="XP_020638498.2"/>
    </source>
</evidence>
<feature type="coiled-coil region" evidence="1">
    <location>
        <begin position="3897"/>
        <end position="3954"/>
    </location>
</feature>
<organism evidence="4 5">
    <name type="scientific">Pogona vitticeps</name>
    <name type="common">central bearded dragon</name>
    <dbReference type="NCBI Taxonomy" id="103695"/>
    <lineage>
        <taxon>Eukaryota</taxon>
        <taxon>Metazoa</taxon>
        <taxon>Chordata</taxon>
        <taxon>Craniata</taxon>
        <taxon>Vertebrata</taxon>
        <taxon>Euteleostomi</taxon>
        <taxon>Lepidosauria</taxon>
        <taxon>Squamata</taxon>
        <taxon>Bifurcata</taxon>
        <taxon>Unidentata</taxon>
        <taxon>Episquamata</taxon>
        <taxon>Toxicofera</taxon>
        <taxon>Iguania</taxon>
        <taxon>Acrodonta</taxon>
        <taxon>Agamidae</taxon>
        <taxon>Amphibolurinae</taxon>
        <taxon>Pogona</taxon>
    </lineage>
</organism>
<feature type="coiled-coil region" evidence="1">
    <location>
        <begin position="1994"/>
        <end position="2155"/>
    </location>
</feature>
<feature type="coiled-coil region" evidence="1">
    <location>
        <begin position="2828"/>
        <end position="3033"/>
    </location>
</feature>
<feature type="coiled-coil region" evidence="1">
    <location>
        <begin position="1241"/>
        <end position="1275"/>
    </location>
</feature>
<feature type="coiled-coil region" evidence="1">
    <location>
        <begin position="3603"/>
        <end position="3779"/>
    </location>
</feature>
<feature type="region of interest" description="Disordered" evidence="2">
    <location>
        <begin position="52"/>
        <end position="73"/>
    </location>
</feature>
<dbReference type="PANTHER" id="PTHR18887:SF4">
    <property type="entry name" value="GOLGIN SUBFAMILY B MEMBER 1-LIKE"/>
    <property type="match status" value="1"/>
</dbReference>
<dbReference type="SUPFAM" id="SSF57997">
    <property type="entry name" value="Tropomyosin"/>
    <property type="match status" value="1"/>
</dbReference>
<feature type="compositionally biased region" description="Basic and acidic residues" evidence="2">
    <location>
        <begin position="104"/>
        <end position="118"/>
    </location>
</feature>
<dbReference type="GeneID" id="110073534"/>
<feature type="region of interest" description="Disordered" evidence="2">
    <location>
        <begin position="95"/>
        <end position="123"/>
    </location>
</feature>
<feature type="region of interest" description="Disordered" evidence="2">
    <location>
        <begin position="1"/>
        <end position="20"/>
    </location>
</feature>
<evidence type="ECO:0000313" key="6">
    <source>
        <dbReference type="RefSeq" id="XP_072842034.1"/>
    </source>
</evidence>
<evidence type="ECO:0000256" key="1">
    <source>
        <dbReference type="SAM" id="Coils"/>
    </source>
</evidence>
<feature type="coiled-coil region" evidence="1">
    <location>
        <begin position="219"/>
        <end position="625"/>
    </location>
</feature>
<dbReference type="PANTHER" id="PTHR18887">
    <property type="entry name" value="GOLGI-ASSOCIATED PROTEIN GCP360-RELATED"/>
    <property type="match status" value="1"/>
</dbReference>
<feature type="coiled-coil region" evidence="1">
    <location>
        <begin position="3995"/>
        <end position="4188"/>
    </location>
</feature>
<feature type="region of interest" description="Disordered" evidence="2">
    <location>
        <begin position="4213"/>
        <end position="4232"/>
    </location>
</feature>
<feature type="coiled-coil region" evidence="1">
    <location>
        <begin position="4451"/>
        <end position="4560"/>
    </location>
</feature>
<keyword evidence="3" id="KW-1133">Transmembrane helix</keyword>
<feature type="transmembrane region" description="Helical" evidence="3">
    <location>
        <begin position="4825"/>
        <end position="4845"/>
    </location>
</feature>
<keyword evidence="4" id="KW-1185">Reference proteome</keyword>
<evidence type="ECO:0000256" key="3">
    <source>
        <dbReference type="SAM" id="Phobius"/>
    </source>
</evidence>
<feature type="coiled-coil region" evidence="1">
    <location>
        <begin position="1354"/>
        <end position="1549"/>
    </location>
</feature>
<feature type="coiled-coil region" evidence="1">
    <location>
        <begin position="2648"/>
        <end position="2750"/>
    </location>
</feature>
<feature type="coiled-coil region" evidence="1">
    <location>
        <begin position="1920"/>
        <end position="1961"/>
    </location>
</feature>
<feature type="coiled-coil region" evidence="1">
    <location>
        <begin position="3473"/>
        <end position="3570"/>
    </location>
</feature>
<dbReference type="Proteomes" id="UP001652642">
    <property type="component" value="Chromosome 1"/>
</dbReference>
<feature type="coiled-coil region" evidence="1">
    <location>
        <begin position="4589"/>
        <end position="4616"/>
    </location>
</feature>
<name>A0A6J0SU15_9SAUR</name>
<feature type="compositionally biased region" description="Polar residues" evidence="2">
    <location>
        <begin position="4213"/>
        <end position="4224"/>
    </location>
</feature>
<evidence type="ECO:0000256" key="2">
    <source>
        <dbReference type="SAM" id="MobiDB-lite"/>
    </source>
</evidence>
<dbReference type="GO" id="GO:0005794">
    <property type="term" value="C:Golgi apparatus"/>
    <property type="evidence" value="ECO:0007669"/>
    <property type="project" value="InterPro"/>
</dbReference>
<dbReference type="Gene3D" id="1.10.287.1490">
    <property type="match status" value="1"/>
</dbReference>
<feature type="coiled-coil region" evidence="1">
    <location>
        <begin position="2423"/>
        <end position="2580"/>
    </location>
</feature>
<evidence type="ECO:0000313" key="4">
    <source>
        <dbReference type="Proteomes" id="UP001652642"/>
    </source>
</evidence>
<accession>A0A6J0SU15</accession>
<gene>
    <name evidence="5 6" type="primary">LOC110073534</name>
</gene>
<feature type="coiled-coil region" evidence="1">
    <location>
        <begin position="1153"/>
        <end position="1191"/>
    </location>
</feature>
<dbReference type="RefSeq" id="XP_020638498.2">
    <property type="nucleotide sequence ID" value="XM_020782839.2"/>
</dbReference>
<dbReference type="RefSeq" id="XP_072842034.1">
    <property type="nucleotide sequence ID" value="XM_072985933.1"/>
</dbReference>
<feature type="coiled-coil region" evidence="1">
    <location>
        <begin position="3819"/>
        <end position="3853"/>
    </location>
</feature>
<feature type="coiled-coil region" evidence="1">
    <location>
        <begin position="1784"/>
        <end position="1884"/>
    </location>
</feature>
<proteinExistence type="predicted"/>
<feature type="coiled-coil region" evidence="1">
    <location>
        <begin position="4698"/>
        <end position="4753"/>
    </location>
</feature>